<gene>
    <name evidence="3" type="ORF">BDA96_08G120600</name>
</gene>
<reference evidence="3" key="1">
    <citation type="journal article" date="2019" name="BMC Genomics">
        <title>A new reference genome for Sorghum bicolor reveals high levels of sequence similarity between sweet and grain genotypes: implications for the genetics of sugar metabolism.</title>
        <authorList>
            <person name="Cooper E.A."/>
            <person name="Brenton Z.W."/>
            <person name="Flinn B.S."/>
            <person name="Jenkins J."/>
            <person name="Shu S."/>
            <person name="Flowers D."/>
            <person name="Luo F."/>
            <person name="Wang Y."/>
            <person name="Xia P."/>
            <person name="Barry K."/>
            <person name="Daum C."/>
            <person name="Lipzen A."/>
            <person name="Yoshinaga Y."/>
            <person name="Schmutz J."/>
            <person name="Saski C."/>
            <person name="Vermerris W."/>
            <person name="Kresovich S."/>
        </authorList>
    </citation>
    <scope>NUCLEOTIDE SEQUENCE</scope>
</reference>
<feature type="signal peptide" evidence="2">
    <location>
        <begin position="1"/>
        <end position="19"/>
    </location>
</feature>
<feature type="region of interest" description="Disordered" evidence="1">
    <location>
        <begin position="86"/>
        <end position="105"/>
    </location>
</feature>
<sequence>MAEAAAAALAAQLLHLLQAQNSYILSDCQQLLLIKNKKQRSNRTRFELLPARNLNSSNAWLQAFNRNTRYELNRLGEAVDSARKKRLSKWPDSAGTRDSGHLITASPEPPSRRYVSVATVPALVGVSDSFWAPMLFWG</sequence>
<protein>
    <submittedName>
        <fullName evidence="3">Uncharacterized protein</fullName>
    </submittedName>
</protein>
<dbReference type="AlphaFoldDB" id="A0A921QFE5"/>
<name>A0A921QFE5_SORBI</name>
<organism evidence="3 4">
    <name type="scientific">Sorghum bicolor</name>
    <name type="common">Sorghum</name>
    <name type="synonym">Sorghum vulgare</name>
    <dbReference type="NCBI Taxonomy" id="4558"/>
    <lineage>
        <taxon>Eukaryota</taxon>
        <taxon>Viridiplantae</taxon>
        <taxon>Streptophyta</taxon>
        <taxon>Embryophyta</taxon>
        <taxon>Tracheophyta</taxon>
        <taxon>Spermatophyta</taxon>
        <taxon>Magnoliopsida</taxon>
        <taxon>Liliopsida</taxon>
        <taxon>Poales</taxon>
        <taxon>Poaceae</taxon>
        <taxon>PACMAD clade</taxon>
        <taxon>Panicoideae</taxon>
        <taxon>Andropogonodae</taxon>
        <taxon>Andropogoneae</taxon>
        <taxon>Sorghinae</taxon>
        <taxon>Sorghum</taxon>
    </lineage>
</organism>
<dbReference type="EMBL" id="CM027687">
    <property type="protein sequence ID" value="KAG0520969.1"/>
    <property type="molecule type" value="Genomic_DNA"/>
</dbReference>
<evidence type="ECO:0000313" key="4">
    <source>
        <dbReference type="Proteomes" id="UP000807115"/>
    </source>
</evidence>
<proteinExistence type="predicted"/>
<feature type="chain" id="PRO_5036996608" evidence="2">
    <location>
        <begin position="20"/>
        <end position="138"/>
    </location>
</feature>
<evidence type="ECO:0000256" key="2">
    <source>
        <dbReference type="SAM" id="SignalP"/>
    </source>
</evidence>
<accession>A0A921QFE5</accession>
<evidence type="ECO:0000313" key="3">
    <source>
        <dbReference type="EMBL" id="KAG0520969.1"/>
    </source>
</evidence>
<dbReference type="Proteomes" id="UP000807115">
    <property type="component" value="Chromosome 8"/>
</dbReference>
<comment type="caution">
    <text evidence="3">The sequence shown here is derived from an EMBL/GenBank/DDBJ whole genome shotgun (WGS) entry which is preliminary data.</text>
</comment>
<evidence type="ECO:0000256" key="1">
    <source>
        <dbReference type="SAM" id="MobiDB-lite"/>
    </source>
</evidence>
<keyword evidence="2" id="KW-0732">Signal</keyword>
<reference evidence="3" key="2">
    <citation type="submission" date="2020-10" db="EMBL/GenBank/DDBJ databases">
        <authorList>
            <person name="Cooper E.A."/>
            <person name="Brenton Z.W."/>
            <person name="Flinn B.S."/>
            <person name="Jenkins J."/>
            <person name="Shu S."/>
            <person name="Flowers D."/>
            <person name="Luo F."/>
            <person name="Wang Y."/>
            <person name="Xia P."/>
            <person name="Barry K."/>
            <person name="Daum C."/>
            <person name="Lipzen A."/>
            <person name="Yoshinaga Y."/>
            <person name="Schmutz J."/>
            <person name="Saski C."/>
            <person name="Vermerris W."/>
            <person name="Kresovich S."/>
        </authorList>
    </citation>
    <scope>NUCLEOTIDE SEQUENCE</scope>
</reference>